<organism evidence="6 7">
    <name type="scientific">Chitinophaga japonensis</name>
    <name type="common">Flexibacter japonensis</name>
    <dbReference type="NCBI Taxonomy" id="104662"/>
    <lineage>
        <taxon>Bacteria</taxon>
        <taxon>Pseudomonadati</taxon>
        <taxon>Bacteroidota</taxon>
        <taxon>Chitinophagia</taxon>
        <taxon>Chitinophagales</taxon>
        <taxon>Chitinophagaceae</taxon>
        <taxon>Chitinophaga</taxon>
    </lineage>
</organism>
<dbReference type="EMBL" id="VLLG01000003">
    <property type="protein sequence ID" value="TWI88033.1"/>
    <property type="molecule type" value="Genomic_DNA"/>
</dbReference>
<dbReference type="RefSeq" id="WP_145712796.1">
    <property type="nucleotide sequence ID" value="NZ_BAAAFY010000001.1"/>
</dbReference>
<sequence>MQFVVLVGRIFFSLIFLSALANHFSGEMAGYAASQGVPAPAFLVPLSGIIAGLGALSILFGYKAKLGAWLIIIFLVPVTFWMHAFWKMEDPMQQQTNMVSFMKNLSMLGAALMITYFGAGPISVDEKMARK</sequence>
<evidence type="ECO:0000256" key="1">
    <source>
        <dbReference type="ARBA" id="ARBA00004141"/>
    </source>
</evidence>
<reference evidence="6 7" key="1">
    <citation type="journal article" date="2013" name="Stand. Genomic Sci.">
        <title>Genomic Encyclopedia of Type Strains, Phase I: The one thousand microbial genomes (KMG-I) project.</title>
        <authorList>
            <person name="Kyrpides N.C."/>
            <person name="Woyke T."/>
            <person name="Eisen J.A."/>
            <person name="Garrity G."/>
            <person name="Lilburn T.G."/>
            <person name="Beck B.J."/>
            <person name="Whitman W.B."/>
            <person name="Hugenholtz P."/>
            <person name="Klenk H.P."/>
        </authorList>
    </citation>
    <scope>NUCLEOTIDE SEQUENCE [LARGE SCALE GENOMIC DNA]</scope>
    <source>
        <strain evidence="6 7">DSM 13484</strain>
    </source>
</reference>
<feature type="transmembrane region" description="Helical" evidence="5">
    <location>
        <begin position="37"/>
        <end position="59"/>
    </location>
</feature>
<keyword evidence="4 5" id="KW-0472">Membrane</keyword>
<evidence type="ECO:0000256" key="4">
    <source>
        <dbReference type="ARBA" id="ARBA00023136"/>
    </source>
</evidence>
<dbReference type="GO" id="GO:0005886">
    <property type="term" value="C:plasma membrane"/>
    <property type="evidence" value="ECO:0007669"/>
    <property type="project" value="TreeGrafter"/>
</dbReference>
<protein>
    <submittedName>
        <fullName evidence="6">Putative oxidoreductase</fullName>
    </submittedName>
</protein>
<gene>
    <name evidence="6" type="ORF">LX66_2107</name>
</gene>
<evidence type="ECO:0000313" key="6">
    <source>
        <dbReference type="EMBL" id="TWI88033.1"/>
    </source>
</evidence>
<proteinExistence type="predicted"/>
<feature type="transmembrane region" description="Helical" evidence="5">
    <location>
        <begin position="66"/>
        <end position="86"/>
    </location>
</feature>
<keyword evidence="2 5" id="KW-0812">Transmembrane</keyword>
<comment type="subcellular location">
    <subcellularLocation>
        <location evidence="1">Membrane</location>
        <topology evidence="1">Multi-pass membrane protein</topology>
    </subcellularLocation>
</comment>
<accession>A0A562T3T9</accession>
<evidence type="ECO:0000256" key="3">
    <source>
        <dbReference type="ARBA" id="ARBA00022989"/>
    </source>
</evidence>
<dbReference type="Proteomes" id="UP000316778">
    <property type="component" value="Unassembled WGS sequence"/>
</dbReference>
<evidence type="ECO:0000256" key="5">
    <source>
        <dbReference type="SAM" id="Phobius"/>
    </source>
</evidence>
<dbReference type="Pfam" id="PF02077">
    <property type="entry name" value="SURF4"/>
    <property type="match status" value="1"/>
</dbReference>
<comment type="caution">
    <text evidence="6">The sequence shown here is derived from an EMBL/GenBank/DDBJ whole genome shotgun (WGS) entry which is preliminary data.</text>
</comment>
<feature type="transmembrane region" description="Helical" evidence="5">
    <location>
        <begin position="106"/>
        <end position="124"/>
    </location>
</feature>
<dbReference type="InterPro" id="IPR051907">
    <property type="entry name" value="DoxX-like_oxidoreductase"/>
</dbReference>
<dbReference type="InterPro" id="IPR002995">
    <property type="entry name" value="Surf4"/>
</dbReference>
<keyword evidence="7" id="KW-1185">Reference proteome</keyword>
<evidence type="ECO:0000313" key="7">
    <source>
        <dbReference type="Proteomes" id="UP000316778"/>
    </source>
</evidence>
<dbReference type="PANTHER" id="PTHR33452:SF1">
    <property type="entry name" value="INNER MEMBRANE PROTEIN YPHA-RELATED"/>
    <property type="match status" value="1"/>
</dbReference>
<dbReference type="PANTHER" id="PTHR33452">
    <property type="entry name" value="OXIDOREDUCTASE CATD-RELATED"/>
    <property type="match status" value="1"/>
</dbReference>
<name>A0A562T3T9_CHIJA</name>
<keyword evidence="3 5" id="KW-1133">Transmembrane helix</keyword>
<dbReference type="AlphaFoldDB" id="A0A562T3T9"/>
<dbReference type="OrthoDB" id="1494630at2"/>
<evidence type="ECO:0000256" key="2">
    <source>
        <dbReference type="ARBA" id="ARBA00022692"/>
    </source>
</evidence>